<organism evidence="3 4">
    <name type="scientific">Candidatus Falkowbacteria bacterium GW2011_GWA2_41_14</name>
    <dbReference type="NCBI Taxonomy" id="1618635"/>
    <lineage>
        <taxon>Bacteria</taxon>
        <taxon>Candidatus Falkowiibacteriota</taxon>
    </lineage>
</organism>
<sequence length="154" mass="16399">MRFKRFIKIGILAAVILLAMFSAVNFSSAGNFLKDNVLDNISKDAQNVGVTAGYNLDSPDDKALILVQTVINIFLSIIGVLLLVYILYAGYNWLTAQGEEEKVTKAKDTLKRAIVGAIIIVAAYAISIFVMSGIEQGTLKGAGGGSPNIYQPGG</sequence>
<keyword evidence="1" id="KW-1133">Transmembrane helix</keyword>
<proteinExistence type="predicted"/>
<keyword evidence="2" id="KW-0732">Signal</keyword>
<comment type="caution">
    <text evidence="3">The sequence shown here is derived from an EMBL/GenBank/DDBJ whole genome shotgun (WGS) entry which is preliminary data.</text>
</comment>
<evidence type="ECO:0008006" key="5">
    <source>
        <dbReference type="Google" id="ProtNLM"/>
    </source>
</evidence>
<feature type="transmembrane region" description="Helical" evidence="1">
    <location>
        <begin position="112"/>
        <end position="134"/>
    </location>
</feature>
<gene>
    <name evidence="3" type="ORF">UU43_C0001G0110</name>
</gene>
<feature type="transmembrane region" description="Helical" evidence="1">
    <location>
        <begin position="65"/>
        <end position="91"/>
    </location>
</feature>
<dbReference type="Pfam" id="PF18895">
    <property type="entry name" value="T4SS_pilin"/>
    <property type="match status" value="1"/>
</dbReference>
<evidence type="ECO:0000256" key="1">
    <source>
        <dbReference type="SAM" id="Phobius"/>
    </source>
</evidence>
<dbReference type="AlphaFoldDB" id="A0A0G0X5I8"/>
<dbReference type="InterPro" id="IPR043993">
    <property type="entry name" value="T4SS_pilin"/>
</dbReference>
<dbReference type="EMBL" id="LCAP01000001">
    <property type="protein sequence ID" value="KKR91930.1"/>
    <property type="molecule type" value="Genomic_DNA"/>
</dbReference>
<evidence type="ECO:0000313" key="4">
    <source>
        <dbReference type="Proteomes" id="UP000034190"/>
    </source>
</evidence>
<protein>
    <recommendedName>
        <fullName evidence="5">Integral membrane protein</fullName>
    </recommendedName>
</protein>
<accession>A0A0G0X5I8</accession>
<dbReference type="Proteomes" id="UP000034190">
    <property type="component" value="Unassembled WGS sequence"/>
</dbReference>
<reference evidence="3 4" key="1">
    <citation type="journal article" date="2015" name="Nature">
        <title>rRNA introns, odd ribosomes, and small enigmatic genomes across a large radiation of phyla.</title>
        <authorList>
            <person name="Brown C.T."/>
            <person name="Hug L.A."/>
            <person name="Thomas B.C."/>
            <person name="Sharon I."/>
            <person name="Castelle C.J."/>
            <person name="Singh A."/>
            <person name="Wilkins M.J."/>
            <person name="Williams K.H."/>
            <person name="Banfield J.F."/>
        </authorList>
    </citation>
    <scope>NUCLEOTIDE SEQUENCE [LARGE SCALE GENOMIC DNA]</scope>
</reference>
<keyword evidence="1" id="KW-0812">Transmembrane</keyword>
<feature type="chain" id="PRO_5002535198" description="Integral membrane protein" evidence="2">
    <location>
        <begin position="30"/>
        <end position="154"/>
    </location>
</feature>
<feature type="signal peptide" evidence="2">
    <location>
        <begin position="1"/>
        <end position="29"/>
    </location>
</feature>
<keyword evidence="1" id="KW-0472">Membrane</keyword>
<evidence type="ECO:0000313" key="3">
    <source>
        <dbReference type="EMBL" id="KKR91930.1"/>
    </source>
</evidence>
<evidence type="ECO:0000256" key="2">
    <source>
        <dbReference type="SAM" id="SignalP"/>
    </source>
</evidence>
<name>A0A0G0X5I8_9BACT</name>